<dbReference type="EMBL" id="CALNXI010004428">
    <property type="protein sequence ID" value="CAH3195792.1"/>
    <property type="molecule type" value="Genomic_DNA"/>
</dbReference>
<dbReference type="Pfam" id="PF12777">
    <property type="entry name" value="MT"/>
    <property type="match status" value="1"/>
</dbReference>
<evidence type="ECO:0000313" key="3">
    <source>
        <dbReference type="Proteomes" id="UP001159427"/>
    </source>
</evidence>
<organism evidence="2 3">
    <name type="scientific">Porites evermanni</name>
    <dbReference type="NCBI Taxonomy" id="104178"/>
    <lineage>
        <taxon>Eukaryota</taxon>
        <taxon>Metazoa</taxon>
        <taxon>Cnidaria</taxon>
        <taxon>Anthozoa</taxon>
        <taxon>Hexacorallia</taxon>
        <taxon>Scleractinia</taxon>
        <taxon>Fungiina</taxon>
        <taxon>Poritidae</taxon>
        <taxon>Porites</taxon>
    </lineage>
</organism>
<evidence type="ECO:0000313" key="2">
    <source>
        <dbReference type="EMBL" id="CAH3195792.1"/>
    </source>
</evidence>
<reference evidence="2 3" key="1">
    <citation type="submission" date="2022-05" db="EMBL/GenBank/DDBJ databases">
        <authorList>
            <consortium name="Genoscope - CEA"/>
            <person name="William W."/>
        </authorList>
    </citation>
    <scope>NUCLEOTIDE SEQUENCE [LARGE SCALE GENOMIC DNA]</scope>
</reference>
<gene>
    <name evidence="2" type="ORF">PEVE_00031107</name>
</gene>
<proteinExistence type="predicted"/>
<dbReference type="InterPro" id="IPR024743">
    <property type="entry name" value="Dynein_HC_stalk"/>
</dbReference>
<dbReference type="PANTHER" id="PTHR46961">
    <property type="entry name" value="DYNEIN HEAVY CHAIN 1, AXONEMAL-LIKE PROTEIN"/>
    <property type="match status" value="1"/>
</dbReference>
<feature type="non-terminal residue" evidence="2">
    <location>
        <position position="115"/>
    </location>
</feature>
<accession>A0ABN8SW90</accession>
<evidence type="ECO:0000259" key="1">
    <source>
        <dbReference type="Pfam" id="PF12777"/>
    </source>
</evidence>
<dbReference type="Proteomes" id="UP001159427">
    <property type="component" value="Unassembled WGS sequence"/>
</dbReference>
<keyword evidence="3" id="KW-1185">Reference proteome</keyword>
<dbReference type="PANTHER" id="PTHR46961:SF21">
    <property type="entry name" value="LOW QUALITY PROTEIN: DYNEIN BETA CHAIN, FLAGELLAR OUTER ARM-LIKE"/>
    <property type="match status" value="1"/>
</dbReference>
<comment type="caution">
    <text evidence="2">The sequence shown here is derived from an EMBL/GenBank/DDBJ whole genome shotgun (WGS) entry which is preliminary data.</text>
</comment>
<sequence>MESKLTDLEERLKSLALAYEEASIDKCRQYELTETLDSQLSQAAYFEEVLSSGRQKWLKLLESISTREEAVAGGVAMAAAFATYLGPYPFTFRREMLTVHWPLCLDERGVMLVVD</sequence>
<dbReference type="Gene3D" id="1.20.920.20">
    <property type="match status" value="1"/>
</dbReference>
<dbReference type="InterPro" id="IPR026983">
    <property type="entry name" value="DHC"/>
</dbReference>
<feature type="domain" description="Dynein heavy chain coiled coil stalk" evidence="1">
    <location>
        <begin position="2"/>
        <end position="101"/>
    </location>
</feature>
<name>A0ABN8SW90_9CNID</name>
<protein>
    <recommendedName>
        <fullName evidence="1">Dynein heavy chain coiled coil stalk domain-containing protein</fullName>
    </recommendedName>
</protein>